<gene>
    <name evidence="2" type="ORF">BOLC8T47197H</name>
</gene>
<protein>
    <submittedName>
        <fullName evidence="2">Uncharacterized protein</fullName>
    </submittedName>
</protein>
<keyword evidence="1" id="KW-1133">Transmembrane helix</keyword>
<dbReference type="EMBL" id="LR031879">
    <property type="protein sequence ID" value="VDD53968.1"/>
    <property type="molecule type" value="Genomic_DNA"/>
</dbReference>
<name>A0A3P6FLY5_BRAOL</name>
<evidence type="ECO:0000313" key="2">
    <source>
        <dbReference type="EMBL" id="VDD53968.1"/>
    </source>
</evidence>
<dbReference type="AlphaFoldDB" id="A0A3P6FLY5"/>
<keyword evidence="1" id="KW-0812">Transmembrane</keyword>
<sequence>MAEIDMVAGSWMLTRMGNKVINQIVLGYLLQFCGYHHLLWSLGPDESSCFSTWKQELEIP</sequence>
<keyword evidence="1" id="KW-0472">Membrane</keyword>
<accession>A0A3P6FLY5</accession>
<organism evidence="2">
    <name type="scientific">Brassica oleracea</name>
    <name type="common">Wild cabbage</name>
    <dbReference type="NCBI Taxonomy" id="3712"/>
    <lineage>
        <taxon>Eukaryota</taxon>
        <taxon>Viridiplantae</taxon>
        <taxon>Streptophyta</taxon>
        <taxon>Embryophyta</taxon>
        <taxon>Tracheophyta</taxon>
        <taxon>Spermatophyta</taxon>
        <taxon>Magnoliopsida</taxon>
        <taxon>eudicotyledons</taxon>
        <taxon>Gunneridae</taxon>
        <taxon>Pentapetalae</taxon>
        <taxon>rosids</taxon>
        <taxon>malvids</taxon>
        <taxon>Brassicales</taxon>
        <taxon>Brassicaceae</taxon>
        <taxon>Brassiceae</taxon>
        <taxon>Brassica</taxon>
    </lineage>
</organism>
<evidence type="ECO:0000256" key="1">
    <source>
        <dbReference type="SAM" id="Phobius"/>
    </source>
</evidence>
<feature type="transmembrane region" description="Helical" evidence="1">
    <location>
        <begin position="20"/>
        <end position="38"/>
    </location>
</feature>
<proteinExistence type="predicted"/>
<reference evidence="2" key="1">
    <citation type="submission" date="2018-11" db="EMBL/GenBank/DDBJ databases">
        <authorList>
            <consortium name="Genoscope - CEA"/>
            <person name="William W."/>
        </authorList>
    </citation>
    <scope>NUCLEOTIDE SEQUENCE</scope>
</reference>